<keyword evidence="2 3" id="KW-0727">SH2 domain</keyword>
<feature type="domain" description="SH3" evidence="7">
    <location>
        <begin position="46"/>
        <end position="105"/>
    </location>
</feature>
<proteinExistence type="predicted"/>
<gene>
    <name evidence="8" type="ORF">MAR_014176</name>
</gene>
<dbReference type="PROSITE" id="PS50002">
    <property type="entry name" value="SH3"/>
    <property type="match status" value="3"/>
</dbReference>
<dbReference type="PRINTS" id="PR00452">
    <property type="entry name" value="SH3DOMAIN"/>
</dbReference>
<dbReference type="Pfam" id="PF07653">
    <property type="entry name" value="SH3_2"/>
    <property type="match status" value="1"/>
</dbReference>
<feature type="region of interest" description="Disordered" evidence="5">
    <location>
        <begin position="309"/>
        <end position="340"/>
    </location>
</feature>
<dbReference type="PANTHER" id="PTHR19969">
    <property type="entry name" value="SH2-SH3 ADAPTOR PROTEIN-RELATED"/>
    <property type="match status" value="1"/>
</dbReference>
<evidence type="ECO:0000259" key="7">
    <source>
        <dbReference type="PROSITE" id="PS50002"/>
    </source>
</evidence>
<dbReference type="PRINTS" id="PR00499">
    <property type="entry name" value="P67PHOX"/>
</dbReference>
<accession>A0ABY7G3J2</accession>
<dbReference type="Gene3D" id="3.30.505.10">
    <property type="entry name" value="SH2 domain"/>
    <property type="match status" value="1"/>
</dbReference>
<dbReference type="InterPro" id="IPR036028">
    <property type="entry name" value="SH3-like_dom_sf"/>
</dbReference>
<evidence type="ECO:0000313" key="8">
    <source>
        <dbReference type="EMBL" id="WAR28472.1"/>
    </source>
</evidence>
<dbReference type="PANTHER" id="PTHR19969:SF14">
    <property type="entry name" value="DREADLOCKS, ISOFORM B"/>
    <property type="match status" value="1"/>
</dbReference>
<dbReference type="Pfam" id="PF00017">
    <property type="entry name" value="SH2"/>
    <property type="match status" value="1"/>
</dbReference>
<evidence type="ECO:0000256" key="5">
    <source>
        <dbReference type="SAM" id="MobiDB-lite"/>
    </source>
</evidence>
<dbReference type="SUPFAM" id="SSF50044">
    <property type="entry name" value="SH3-domain"/>
    <property type="match status" value="3"/>
</dbReference>
<feature type="domain" description="SH3" evidence="7">
    <location>
        <begin position="244"/>
        <end position="306"/>
    </location>
</feature>
<evidence type="ECO:0000256" key="2">
    <source>
        <dbReference type="ARBA" id="ARBA00022999"/>
    </source>
</evidence>
<evidence type="ECO:0000256" key="3">
    <source>
        <dbReference type="PROSITE-ProRule" id="PRU00191"/>
    </source>
</evidence>
<evidence type="ECO:0000313" key="9">
    <source>
        <dbReference type="Proteomes" id="UP001164746"/>
    </source>
</evidence>
<dbReference type="SMART" id="SM00252">
    <property type="entry name" value="SH2"/>
    <property type="match status" value="1"/>
</dbReference>
<dbReference type="InterPro" id="IPR000980">
    <property type="entry name" value="SH2"/>
</dbReference>
<keyword evidence="1 4" id="KW-0728">SH3 domain</keyword>
<dbReference type="SUPFAM" id="SSF55550">
    <property type="entry name" value="SH2 domain"/>
    <property type="match status" value="1"/>
</dbReference>
<keyword evidence="9" id="KW-1185">Reference proteome</keyword>
<evidence type="ECO:0000256" key="1">
    <source>
        <dbReference type="ARBA" id="ARBA00022443"/>
    </source>
</evidence>
<organism evidence="8 9">
    <name type="scientific">Mya arenaria</name>
    <name type="common">Soft-shell clam</name>
    <dbReference type="NCBI Taxonomy" id="6604"/>
    <lineage>
        <taxon>Eukaryota</taxon>
        <taxon>Metazoa</taxon>
        <taxon>Spiralia</taxon>
        <taxon>Lophotrochozoa</taxon>
        <taxon>Mollusca</taxon>
        <taxon>Bivalvia</taxon>
        <taxon>Autobranchia</taxon>
        <taxon>Heteroconchia</taxon>
        <taxon>Euheterodonta</taxon>
        <taxon>Imparidentia</taxon>
        <taxon>Neoheterodontei</taxon>
        <taxon>Myida</taxon>
        <taxon>Myoidea</taxon>
        <taxon>Myidae</taxon>
        <taxon>Mya</taxon>
    </lineage>
</organism>
<feature type="region of interest" description="Disordered" evidence="5">
    <location>
        <begin position="117"/>
        <end position="161"/>
    </location>
</feature>
<dbReference type="InterPro" id="IPR036860">
    <property type="entry name" value="SH2_dom_sf"/>
</dbReference>
<dbReference type="Pfam" id="PF00018">
    <property type="entry name" value="SH3_1"/>
    <property type="match status" value="2"/>
</dbReference>
<dbReference type="EMBL" id="CP111026">
    <property type="protein sequence ID" value="WAR28472.1"/>
    <property type="molecule type" value="Genomic_DNA"/>
</dbReference>
<protein>
    <submittedName>
        <fullName evidence="8">NCK2-like protein</fullName>
    </submittedName>
</protein>
<dbReference type="PROSITE" id="PS50001">
    <property type="entry name" value="SH2"/>
    <property type="match status" value="1"/>
</dbReference>
<feature type="domain" description="SH2" evidence="6">
    <location>
        <begin position="356"/>
        <end position="449"/>
    </location>
</feature>
<feature type="compositionally biased region" description="Gly residues" evidence="5">
    <location>
        <begin position="135"/>
        <end position="145"/>
    </location>
</feature>
<reference evidence="8" key="1">
    <citation type="submission" date="2022-11" db="EMBL/GenBank/DDBJ databases">
        <title>Centuries of genome instability and evolution in soft-shell clam transmissible cancer (bioRxiv).</title>
        <authorList>
            <person name="Hart S.F.M."/>
            <person name="Yonemitsu M.A."/>
            <person name="Giersch R.M."/>
            <person name="Beal B.F."/>
            <person name="Arriagada G."/>
            <person name="Davis B.W."/>
            <person name="Ostrander E.A."/>
            <person name="Goff S.P."/>
            <person name="Metzger M.J."/>
        </authorList>
    </citation>
    <scope>NUCLEOTIDE SEQUENCE</scope>
    <source>
        <strain evidence="8">MELC-2E11</strain>
        <tissue evidence="8">Siphon/mantle</tissue>
    </source>
</reference>
<dbReference type="SMART" id="SM00326">
    <property type="entry name" value="SH3"/>
    <property type="match status" value="3"/>
</dbReference>
<dbReference type="Gene3D" id="2.30.30.40">
    <property type="entry name" value="SH3 Domains"/>
    <property type="match status" value="3"/>
</dbReference>
<sequence>MAGTHWSGDVRMFSCCEAAFPEGFINSVAVTGMYVCTGLTAVNMGDGEQWVIAKYDYKAENSKELDIKKNEKLILVDDTKEWWMVQNSRNKSGYVPSNYVKRSKPSFFSSLKNTLGRKHKDGKGIGSPVVSRNGNSGGGGGGGLGMLPLPPEGSEGDKSSLNSENIQVCEPAQPAIVKYNYTSQRKDEMSLTKGETVLVFEKSNDGWWNGRKGNHTGWFPSNYVELQTHDNSGYCTPATNLEVRTSEIVTALYKFEGSSGEELSFKQGDKLVIMDKPPDDPEWWKARNSRGESGLVPRNYVQIIEEAVSDNENTSATNSSCTPQSQSTSSLSNTSSLGAGGRKQFCASGPLSDKDWYYGKITRQQCEEMMSKYAVDGDFIIRDSESTAGHYTVVLKAPDRNKHFRVQVNDGLYHIGPQNFISVDDLIEHYKKHPIYKSESEKLYLIKPFTYPSDF</sequence>
<feature type="domain" description="SH3" evidence="7">
    <location>
        <begin position="170"/>
        <end position="229"/>
    </location>
</feature>
<dbReference type="Proteomes" id="UP001164746">
    <property type="component" value="Chromosome 15"/>
</dbReference>
<dbReference type="InterPro" id="IPR001452">
    <property type="entry name" value="SH3_domain"/>
</dbReference>
<dbReference type="CDD" id="cd11767">
    <property type="entry name" value="SH3_Nck_3"/>
    <property type="match status" value="1"/>
</dbReference>
<dbReference type="InterPro" id="IPR051184">
    <property type="entry name" value="Tyrosine-phos_adapter"/>
</dbReference>
<dbReference type="PRINTS" id="PR00401">
    <property type="entry name" value="SH2DOMAIN"/>
</dbReference>
<evidence type="ECO:0000259" key="6">
    <source>
        <dbReference type="PROSITE" id="PS50001"/>
    </source>
</evidence>
<evidence type="ECO:0000256" key="4">
    <source>
        <dbReference type="PROSITE-ProRule" id="PRU00192"/>
    </source>
</evidence>
<name>A0ABY7G3J2_MYAAR</name>
<feature type="compositionally biased region" description="Low complexity" evidence="5">
    <location>
        <begin position="317"/>
        <end position="337"/>
    </location>
</feature>